<dbReference type="EMBL" id="JAULSN010000007">
    <property type="protein sequence ID" value="KAK3367337.1"/>
    <property type="molecule type" value="Genomic_DNA"/>
</dbReference>
<evidence type="ECO:0000313" key="1">
    <source>
        <dbReference type="EMBL" id="KAK3367337.1"/>
    </source>
</evidence>
<accession>A0AAE0K099</accession>
<reference evidence="1" key="1">
    <citation type="journal article" date="2023" name="Mol. Phylogenet. Evol.">
        <title>Genome-scale phylogeny and comparative genomics of the fungal order Sordariales.</title>
        <authorList>
            <person name="Hensen N."/>
            <person name="Bonometti L."/>
            <person name="Westerberg I."/>
            <person name="Brannstrom I.O."/>
            <person name="Guillou S."/>
            <person name="Cros-Aarteil S."/>
            <person name="Calhoun S."/>
            <person name="Haridas S."/>
            <person name="Kuo A."/>
            <person name="Mondo S."/>
            <person name="Pangilinan J."/>
            <person name="Riley R."/>
            <person name="LaButti K."/>
            <person name="Andreopoulos B."/>
            <person name="Lipzen A."/>
            <person name="Chen C."/>
            <person name="Yan M."/>
            <person name="Daum C."/>
            <person name="Ng V."/>
            <person name="Clum A."/>
            <person name="Steindorff A."/>
            <person name="Ohm R.A."/>
            <person name="Martin F."/>
            <person name="Silar P."/>
            <person name="Natvig D.O."/>
            <person name="Lalanne C."/>
            <person name="Gautier V."/>
            <person name="Ament-Velasquez S.L."/>
            <person name="Kruys A."/>
            <person name="Hutchinson M.I."/>
            <person name="Powell A.J."/>
            <person name="Barry K."/>
            <person name="Miller A.N."/>
            <person name="Grigoriev I.V."/>
            <person name="Debuchy R."/>
            <person name="Gladieux P."/>
            <person name="Hiltunen Thoren M."/>
            <person name="Johannesson H."/>
        </authorList>
    </citation>
    <scope>NUCLEOTIDE SEQUENCE</scope>
    <source>
        <strain evidence="1">CBS 958.72</strain>
    </source>
</reference>
<sequence length="214" mass="23378">MSSSSSSPPCLGRLRSSLPMRPMSSFKRRRSWSRASTSSSIFCRCLTRSRWSDAIRSSCLSRTSSSAAISPRCLISAFLSVFTRRYRFWCRSRSSATTPSSFFCSLRRSSCRTSSRKCSLVRRLCSLPNFSCSSACFFRAFSSFSSWLWALARPAPAAACAVLPSSRAATFLSSPSKPACISTSAAAADASPFLPVDILRRGPRTCVNAGRGYV</sequence>
<gene>
    <name evidence="1" type="ORF">B0T24DRAFT_635575</name>
</gene>
<reference evidence="1" key="2">
    <citation type="submission" date="2023-06" db="EMBL/GenBank/DDBJ databases">
        <authorList>
            <consortium name="Lawrence Berkeley National Laboratory"/>
            <person name="Haridas S."/>
            <person name="Hensen N."/>
            <person name="Bonometti L."/>
            <person name="Westerberg I."/>
            <person name="Brannstrom I.O."/>
            <person name="Guillou S."/>
            <person name="Cros-Aarteil S."/>
            <person name="Calhoun S."/>
            <person name="Kuo A."/>
            <person name="Mondo S."/>
            <person name="Pangilinan J."/>
            <person name="Riley R."/>
            <person name="Labutti K."/>
            <person name="Andreopoulos B."/>
            <person name="Lipzen A."/>
            <person name="Chen C."/>
            <person name="Yanf M."/>
            <person name="Daum C."/>
            <person name="Ng V."/>
            <person name="Clum A."/>
            <person name="Steindorff A."/>
            <person name="Ohm R."/>
            <person name="Martin F."/>
            <person name="Silar P."/>
            <person name="Natvig D."/>
            <person name="Lalanne C."/>
            <person name="Gautier V."/>
            <person name="Ament-Velasquez S.L."/>
            <person name="Kruys A."/>
            <person name="Hutchinson M.I."/>
            <person name="Powell A.J."/>
            <person name="Barry K."/>
            <person name="Miller A.N."/>
            <person name="Grigoriev I.V."/>
            <person name="Debuchy R."/>
            <person name="Gladieux P."/>
            <person name="Thoren M.H."/>
            <person name="Johannesson H."/>
        </authorList>
    </citation>
    <scope>NUCLEOTIDE SEQUENCE</scope>
    <source>
        <strain evidence="1">CBS 958.72</strain>
    </source>
</reference>
<keyword evidence="2" id="KW-1185">Reference proteome</keyword>
<evidence type="ECO:0000313" key="2">
    <source>
        <dbReference type="Proteomes" id="UP001287356"/>
    </source>
</evidence>
<organism evidence="1 2">
    <name type="scientific">Lasiosphaeria ovina</name>
    <dbReference type="NCBI Taxonomy" id="92902"/>
    <lineage>
        <taxon>Eukaryota</taxon>
        <taxon>Fungi</taxon>
        <taxon>Dikarya</taxon>
        <taxon>Ascomycota</taxon>
        <taxon>Pezizomycotina</taxon>
        <taxon>Sordariomycetes</taxon>
        <taxon>Sordariomycetidae</taxon>
        <taxon>Sordariales</taxon>
        <taxon>Lasiosphaeriaceae</taxon>
        <taxon>Lasiosphaeria</taxon>
    </lineage>
</organism>
<dbReference type="Proteomes" id="UP001287356">
    <property type="component" value="Unassembled WGS sequence"/>
</dbReference>
<dbReference type="AlphaFoldDB" id="A0AAE0K099"/>
<comment type="caution">
    <text evidence="1">The sequence shown here is derived from an EMBL/GenBank/DDBJ whole genome shotgun (WGS) entry which is preliminary data.</text>
</comment>
<name>A0AAE0K099_9PEZI</name>
<proteinExistence type="predicted"/>
<protein>
    <submittedName>
        <fullName evidence="1">Uncharacterized protein</fullName>
    </submittedName>
</protein>